<feature type="compositionally biased region" description="Low complexity" evidence="1">
    <location>
        <begin position="115"/>
        <end position="135"/>
    </location>
</feature>
<dbReference type="OrthoDB" id="3796468at2759"/>
<feature type="compositionally biased region" description="Polar residues" evidence="1">
    <location>
        <begin position="151"/>
        <end position="163"/>
    </location>
</feature>
<keyword evidence="3" id="KW-1185">Reference proteome</keyword>
<evidence type="ECO:0000313" key="3">
    <source>
        <dbReference type="Proteomes" id="UP001140562"/>
    </source>
</evidence>
<accession>A0A9W9C271</accession>
<gene>
    <name evidence="2" type="ORF">N0V87_002579</name>
</gene>
<sequence>MLRDYSHSPPRKPKEPTHTPHGFLVYGTPRAHDSDGYFALPITTAPSENTNAKTTVHDVTATCPDTERAVTNVPAVEATVFELWSAFEKTVKDDDESNSLAAKPASRTESSTMISMQSSDELFSSDSSPETSASSDLLPTAAVHHRPDSASKPTQGQNVSDPTKSMFGNAKALSARFIQSLLDSPQVDILNEESGELYLRGVSLDMLKYFGGGATINAVLSNNTIRIPSTHASRDGIVRVIRYMRRCCQDPSRRPTGELRTPPSIKEGIATSLACRFFHLDADAEHLERLVVQDFMGSPRFFSTDEDVELIWCGYEEMLRDTPFGEALVWFVLENVMSGTHALADEVRWLLEQNEYEKLKARVRYELKKAEWRGIGRKAFLERRRRYNEDKAAVDVAEAVQEGKK</sequence>
<feature type="region of interest" description="Disordered" evidence="1">
    <location>
        <begin position="92"/>
        <end position="165"/>
    </location>
</feature>
<dbReference type="AlphaFoldDB" id="A0A9W9C271"/>
<feature type="compositionally biased region" description="Basic and acidic residues" evidence="1">
    <location>
        <begin position="1"/>
        <end position="18"/>
    </location>
</feature>
<proteinExistence type="predicted"/>
<dbReference type="EMBL" id="JAPEUV010000017">
    <property type="protein sequence ID" value="KAJ4340287.1"/>
    <property type="molecule type" value="Genomic_DNA"/>
</dbReference>
<name>A0A9W9C271_9PLEO</name>
<reference evidence="2" key="1">
    <citation type="submission" date="2022-10" db="EMBL/GenBank/DDBJ databases">
        <title>Tapping the CABI collections for fungal endophytes: first genome assemblies for Collariella, Neodidymelliopsis, Ascochyta clinopodiicola, Didymella pomorum, Didymosphaeria variabile, Neocosmospora piperis and Neocucurbitaria cava.</title>
        <authorList>
            <person name="Hill R."/>
        </authorList>
    </citation>
    <scope>NUCLEOTIDE SEQUENCE</scope>
    <source>
        <strain evidence="2">IMI 360193</strain>
    </source>
</reference>
<dbReference type="Proteomes" id="UP001140562">
    <property type="component" value="Unassembled WGS sequence"/>
</dbReference>
<organism evidence="2 3">
    <name type="scientific">Didymella glomerata</name>
    <dbReference type="NCBI Taxonomy" id="749621"/>
    <lineage>
        <taxon>Eukaryota</taxon>
        <taxon>Fungi</taxon>
        <taxon>Dikarya</taxon>
        <taxon>Ascomycota</taxon>
        <taxon>Pezizomycotina</taxon>
        <taxon>Dothideomycetes</taxon>
        <taxon>Pleosporomycetidae</taxon>
        <taxon>Pleosporales</taxon>
        <taxon>Pleosporineae</taxon>
        <taxon>Didymellaceae</taxon>
        <taxon>Didymella</taxon>
    </lineage>
</organism>
<evidence type="ECO:0000256" key="1">
    <source>
        <dbReference type="SAM" id="MobiDB-lite"/>
    </source>
</evidence>
<protein>
    <submittedName>
        <fullName evidence="2">Uncharacterized protein</fullName>
    </submittedName>
</protein>
<feature type="region of interest" description="Disordered" evidence="1">
    <location>
        <begin position="1"/>
        <end position="22"/>
    </location>
</feature>
<comment type="caution">
    <text evidence="2">The sequence shown here is derived from an EMBL/GenBank/DDBJ whole genome shotgun (WGS) entry which is preliminary data.</text>
</comment>
<evidence type="ECO:0000313" key="2">
    <source>
        <dbReference type="EMBL" id="KAJ4340287.1"/>
    </source>
</evidence>